<evidence type="ECO:0000256" key="13">
    <source>
        <dbReference type="SAM" id="Phobius"/>
    </source>
</evidence>
<dbReference type="GO" id="GO:0005267">
    <property type="term" value="F:potassium channel activity"/>
    <property type="evidence" value="ECO:0007669"/>
    <property type="project" value="UniProtKB-KW"/>
</dbReference>
<keyword evidence="4" id="KW-0633">Potassium transport</keyword>
<evidence type="ECO:0000256" key="3">
    <source>
        <dbReference type="ARBA" id="ARBA00022448"/>
    </source>
</evidence>
<dbReference type="GO" id="GO:0015252">
    <property type="term" value="F:proton channel activity"/>
    <property type="evidence" value="ECO:0007669"/>
    <property type="project" value="InterPro"/>
</dbReference>
<dbReference type="OrthoDB" id="78149at2157"/>
<evidence type="ECO:0000256" key="2">
    <source>
        <dbReference type="ARBA" id="ARBA00006920"/>
    </source>
</evidence>
<comment type="similarity">
    <text evidence="2">Belongs to the TMEM175 family.</text>
</comment>
<keyword evidence="11" id="KW-0407">Ion channel</keyword>
<evidence type="ECO:0000313" key="15">
    <source>
        <dbReference type="Proteomes" id="UP000251717"/>
    </source>
</evidence>
<evidence type="ECO:0000256" key="5">
    <source>
        <dbReference type="ARBA" id="ARBA00022692"/>
    </source>
</evidence>
<evidence type="ECO:0000256" key="7">
    <source>
        <dbReference type="ARBA" id="ARBA00022958"/>
    </source>
</evidence>
<keyword evidence="8 13" id="KW-1133">Transmembrane helix</keyword>
<name>A0A315XMV4_9EURY</name>
<comment type="catalytic activity">
    <reaction evidence="12">
        <text>K(+)(in) = K(+)(out)</text>
        <dbReference type="Rhea" id="RHEA:29463"/>
        <dbReference type="ChEBI" id="CHEBI:29103"/>
    </reaction>
</comment>
<feature type="transmembrane region" description="Helical" evidence="13">
    <location>
        <begin position="43"/>
        <end position="63"/>
    </location>
</feature>
<dbReference type="Pfam" id="PF06736">
    <property type="entry name" value="TMEM175"/>
    <property type="match status" value="1"/>
</dbReference>
<evidence type="ECO:0000256" key="11">
    <source>
        <dbReference type="ARBA" id="ARBA00023303"/>
    </source>
</evidence>
<reference evidence="14 15" key="1">
    <citation type="submission" date="2017-03" db="EMBL/GenBank/DDBJ databases">
        <title>Genome sequence of Methanobrevibacter thaueri.</title>
        <authorList>
            <person name="Poehlein A."/>
            <person name="Seedorf H."/>
            <person name="Daniel R."/>
        </authorList>
    </citation>
    <scope>NUCLEOTIDE SEQUENCE [LARGE SCALE GENOMIC DNA]</scope>
    <source>
        <strain evidence="14 15">DSM 11995</strain>
    </source>
</reference>
<feature type="transmembrane region" description="Helical" evidence="13">
    <location>
        <begin position="12"/>
        <end position="31"/>
    </location>
</feature>
<keyword evidence="7" id="KW-0630">Potassium</keyword>
<evidence type="ECO:0000256" key="12">
    <source>
        <dbReference type="ARBA" id="ARBA00034430"/>
    </source>
</evidence>
<feature type="transmembrane region" description="Helical" evidence="13">
    <location>
        <begin position="102"/>
        <end position="122"/>
    </location>
</feature>
<keyword evidence="5 13" id="KW-0812">Transmembrane</keyword>
<evidence type="ECO:0000313" key="14">
    <source>
        <dbReference type="EMBL" id="PWB87450.1"/>
    </source>
</evidence>
<feature type="transmembrane region" description="Helical" evidence="13">
    <location>
        <begin position="75"/>
        <end position="96"/>
    </location>
</feature>
<keyword evidence="3" id="KW-0813">Transport</keyword>
<evidence type="ECO:0000256" key="8">
    <source>
        <dbReference type="ARBA" id="ARBA00022989"/>
    </source>
</evidence>
<keyword evidence="10 13" id="KW-0472">Membrane</keyword>
<organism evidence="14 15">
    <name type="scientific">Methanobrevibacter thaueri</name>
    <dbReference type="NCBI Taxonomy" id="190975"/>
    <lineage>
        <taxon>Archaea</taxon>
        <taxon>Methanobacteriati</taxon>
        <taxon>Methanobacteriota</taxon>
        <taxon>Methanomada group</taxon>
        <taxon>Methanobacteria</taxon>
        <taxon>Methanobacteriales</taxon>
        <taxon>Methanobacteriaceae</taxon>
        <taxon>Methanobrevibacter</taxon>
    </lineage>
</organism>
<dbReference type="GO" id="GO:0016020">
    <property type="term" value="C:membrane"/>
    <property type="evidence" value="ECO:0007669"/>
    <property type="project" value="UniProtKB-SubCell"/>
</dbReference>
<comment type="subcellular location">
    <subcellularLocation>
        <location evidence="1">Membrane</location>
        <topology evidence="1">Multi-pass membrane protein</topology>
    </subcellularLocation>
</comment>
<evidence type="ECO:0000256" key="4">
    <source>
        <dbReference type="ARBA" id="ARBA00022538"/>
    </source>
</evidence>
<feature type="transmembrane region" description="Helical" evidence="13">
    <location>
        <begin position="134"/>
        <end position="155"/>
    </location>
</feature>
<dbReference type="Proteomes" id="UP000251717">
    <property type="component" value="Unassembled WGS sequence"/>
</dbReference>
<evidence type="ECO:0000256" key="6">
    <source>
        <dbReference type="ARBA" id="ARBA00022826"/>
    </source>
</evidence>
<keyword evidence="15" id="KW-1185">Reference proteome</keyword>
<evidence type="ECO:0000256" key="9">
    <source>
        <dbReference type="ARBA" id="ARBA00023065"/>
    </source>
</evidence>
<evidence type="ECO:0000256" key="1">
    <source>
        <dbReference type="ARBA" id="ARBA00004141"/>
    </source>
</evidence>
<dbReference type="EMBL" id="MZGS01000020">
    <property type="protein sequence ID" value="PWB87450.1"/>
    <property type="molecule type" value="Genomic_DNA"/>
</dbReference>
<evidence type="ECO:0008006" key="16">
    <source>
        <dbReference type="Google" id="ProtNLM"/>
    </source>
</evidence>
<sequence length="187" mass="21338">METERFEALIDAILAIIITIIVLEIPLASNGSWQALLDIKYEFIIYAISFMICFNFWNFNNNVFSIVNKIDPKVIWTMGLTLFVFSLLPYLTTFVAENFYVFFPQFMYGLIFIITAILSMTICRFLKDADQGNIALLVALDNSYPMYFTIALVLIGMVIGYLAYPPAIMICCLISIFGVWIIPKLKG</sequence>
<keyword evidence="9" id="KW-0406">Ion transport</keyword>
<gene>
    <name evidence="14" type="ORF">MBBTH_10160</name>
</gene>
<dbReference type="AlphaFoldDB" id="A0A315XMV4"/>
<feature type="transmembrane region" description="Helical" evidence="13">
    <location>
        <begin position="161"/>
        <end position="182"/>
    </location>
</feature>
<accession>A0A315XMV4</accession>
<proteinExistence type="inferred from homology"/>
<dbReference type="InterPro" id="IPR010617">
    <property type="entry name" value="TMEM175-like"/>
</dbReference>
<comment type="caution">
    <text evidence="14">The sequence shown here is derived from an EMBL/GenBank/DDBJ whole genome shotgun (WGS) entry which is preliminary data.</text>
</comment>
<evidence type="ECO:0000256" key="10">
    <source>
        <dbReference type="ARBA" id="ARBA00023136"/>
    </source>
</evidence>
<keyword evidence="6" id="KW-0631">Potassium channel</keyword>
<dbReference type="RefSeq" id="WP_116591967.1">
    <property type="nucleotide sequence ID" value="NZ_MZGS01000020.1"/>
</dbReference>
<protein>
    <recommendedName>
        <fullName evidence="16">DUF1211 domain-containing protein</fullName>
    </recommendedName>
</protein>